<dbReference type="AlphaFoldDB" id="A0A2S3V2G7"/>
<organism evidence="1 2">
    <name type="scientific">Roseibium marinum</name>
    <dbReference type="NCBI Taxonomy" id="281252"/>
    <lineage>
        <taxon>Bacteria</taxon>
        <taxon>Pseudomonadati</taxon>
        <taxon>Pseudomonadota</taxon>
        <taxon>Alphaproteobacteria</taxon>
        <taxon>Hyphomicrobiales</taxon>
        <taxon>Stappiaceae</taxon>
        <taxon>Roseibium</taxon>
    </lineage>
</organism>
<reference evidence="1 2" key="1">
    <citation type="submission" date="2018-01" db="EMBL/GenBank/DDBJ databases">
        <title>Genomic Encyclopedia of Archaeal and Bacterial Type Strains, Phase II (KMG-II): from individual species to whole genera.</title>
        <authorList>
            <person name="Goeker M."/>
        </authorList>
    </citation>
    <scope>NUCLEOTIDE SEQUENCE [LARGE SCALE GENOMIC DNA]</scope>
    <source>
        <strain evidence="1 2">DSM 17023</strain>
    </source>
</reference>
<accession>A0A2S3V2G7</accession>
<evidence type="ECO:0000313" key="1">
    <source>
        <dbReference type="EMBL" id="POF34172.1"/>
    </source>
</evidence>
<sequence length="38" mass="3830">MCRNTSGGPQCNAIVILKGTGGEGPVTSPDVAHVLPRP</sequence>
<protein>
    <submittedName>
        <fullName evidence="1">Uncharacterized protein</fullName>
    </submittedName>
</protein>
<comment type="caution">
    <text evidence="1">The sequence shown here is derived from an EMBL/GenBank/DDBJ whole genome shotgun (WGS) entry which is preliminary data.</text>
</comment>
<gene>
    <name evidence="1" type="ORF">CLV41_101624</name>
</gene>
<keyword evidence="2" id="KW-1185">Reference proteome</keyword>
<dbReference type="EMBL" id="PPCN01000001">
    <property type="protein sequence ID" value="POF34172.1"/>
    <property type="molecule type" value="Genomic_DNA"/>
</dbReference>
<evidence type="ECO:0000313" key="2">
    <source>
        <dbReference type="Proteomes" id="UP000236959"/>
    </source>
</evidence>
<proteinExistence type="predicted"/>
<dbReference type="Proteomes" id="UP000236959">
    <property type="component" value="Unassembled WGS sequence"/>
</dbReference>
<name>A0A2S3V2G7_9HYPH</name>